<dbReference type="InterPro" id="IPR001356">
    <property type="entry name" value="HD"/>
</dbReference>
<evidence type="ECO:0000313" key="6">
    <source>
        <dbReference type="WBParaSite" id="SSTP_0001013400.1"/>
    </source>
</evidence>
<evidence type="ECO:0000256" key="3">
    <source>
        <dbReference type="RuleBase" id="RU000682"/>
    </source>
</evidence>
<feature type="DNA-binding region" description="Homeobox" evidence="2">
    <location>
        <begin position="58"/>
        <end position="117"/>
    </location>
</feature>
<reference evidence="6" key="1">
    <citation type="submission" date="2015-08" db="UniProtKB">
        <authorList>
            <consortium name="WormBaseParasite"/>
        </authorList>
    </citation>
    <scope>IDENTIFICATION</scope>
</reference>
<protein>
    <submittedName>
        <fullName evidence="6 7">Homeobox domain-containing protein</fullName>
    </submittedName>
</protein>
<keyword evidence="2 3" id="KW-0238">DNA-binding</keyword>
<dbReference type="PROSITE" id="PS50071">
    <property type="entry name" value="HOMEOBOX_2"/>
    <property type="match status" value="1"/>
</dbReference>
<organism evidence="6">
    <name type="scientific">Strongyloides stercoralis</name>
    <name type="common">Threadworm</name>
    <dbReference type="NCBI Taxonomy" id="6248"/>
    <lineage>
        <taxon>Eukaryota</taxon>
        <taxon>Metazoa</taxon>
        <taxon>Ecdysozoa</taxon>
        <taxon>Nematoda</taxon>
        <taxon>Chromadorea</taxon>
        <taxon>Rhabditida</taxon>
        <taxon>Tylenchina</taxon>
        <taxon>Panagrolaimomorpha</taxon>
        <taxon>Strongyloidoidea</taxon>
        <taxon>Strongyloididae</taxon>
        <taxon>Strongyloides</taxon>
    </lineage>
</organism>
<dbReference type="Pfam" id="PF00046">
    <property type="entry name" value="Homeodomain"/>
    <property type="match status" value="1"/>
</dbReference>
<evidence type="ECO:0000313" key="5">
    <source>
        <dbReference type="Proteomes" id="UP000035681"/>
    </source>
</evidence>
<feature type="domain" description="Homeobox" evidence="4">
    <location>
        <begin position="56"/>
        <end position="116"/>
    </location>
</feature>
<dbReference type="WBParaSite" id="SSTP_0001013400.1">
    <property type="protein sequence ID" value="SSTP_0001013400.1"/>
    <property type="gene ID" value="SSTP_0001013400"/>
</dbReference>
<dbReference type="InterPro" id="IPR009057">
    <property type="entry name" value="Homeodomain-like_sf"/>
</dbReference>
<evidence type="ECO:0000259" key="4">
    <source>
        <dbReference type="PROSITE" id="PS50071"/>
    </source>
</evidence>
<dbReference type="CDD" id="cd00086">
    <property type="entry name" value="homeodomain"/>
    <property type="match status" value="1"/>
</dbReference>
<accession>A0A0K0EKZ0</accession>
<dbReference type="SMART" id="SM00389">
    <property type="entry name" value="HOX"/>
    <property type="match status" value="1"/>
</dbReference>
<evidence type="ECO:0000256" key="1">
    <source>
        <dbReference type="ARBA" id="ARBA00004123"/>
    </source>
</evidence>
<keyword evidence="5" id="KW-1185">Reference proteome</keyword>
<dbReference type="GO" id="GO:0005634">
    <property type="term" value="C:nucleus"/>
    <property type="evidence" value="ECO:0007669"/>
    <property type="project" value="UniProtKB-SubCell"/>
</dbReference>
<proteinExistence type="predicted"/>
<sequence length="119" mass="14663">MEPCPVSWEIKKERFFDKVKARIRLLEKERNINIAEDVKMKIFEKLNIYCNYEISRPKKSLYTYFSKEELKILEEFYRNNKNPSSEDIEEIAFLTKNTKERVRKWISRKRHSEKKLLKK</sequence>
<comment type="subcellular location">
    <subcellularLocation>
        <location evidence="1 2 3">Nucleus</location>
    </subcellularLocation>
</comment>
<dbReference type="GO" id="GO:0003677">
    <property type="term" value="F:DNA binding"/>
    <property type="evidence" value="ECO:0007669"/>
    <property type="project" value="UniProtKB-UniRule"/>
</dbReference>
<keyword evidence="2 3" id="KW-0539">Nucleus</keyword>
<evidence type="ECO:0000313" key="7">
    <source>
        <dbReference type="WBParaSite" id="TCONS_00009872.p1"/>
    </source>
</evidence>
<evidence type="ECO:0000256" key="2">
    <source>
        <dbReference type="PROSITE-ProRule" id="PRU00108"/>
    </source>
</evidence>
<dbReference type="SUPFAM" id="SSF46689">
    <property type="entry name" value="Homeodomain-like"/>
    <property type="match status" value="1"/>
</dbReference>
<dbReference type="AlphaFoldDB" id="A0A0K0EKZ0"/>
<dbReference type="Gene3D" id="1.10.10.60">
    <property type="entry name" value="Homeodomain-like"/>
    <property type="match status" value="1"/>
</dbReference>
<keyword evidence="2 3" id="KW-0371">Homeobox</keyword>
<name>A0A0K0EKZ0_STRER</name>
<dbReference type="WBParaSite" id="TCONS_00009872.p1">
    <property type="protein sequence ID" value="TCONS_00009872.p1"/>
    <property type="gene ID" value="XLOC_007592"/>
</dbReference>
<dbReference type="Proteomes" id="UP000035681">
    <property type="component" value="Unplaced"/>
</dbReference>